<dbReference type="InterPro" id="IPR036779">
    <property type="entry name" value="LysM_dom_sf"/>
</dbReference>
<gene>
    <name evidence="2" type="ORF">DEH80_00105</name>
</gene>
<dbReference type="AlphaFoldDB" id="A0A363UQ42"/>
<dbReference type="CDD" id="cd00118">
    <property type="entry name" value="LysM"/>
    <property type="match status" value="1"/>
</dbReference>
<name>A0A363UQ42_9GAMM</name>
<accession>A0A363UQ42</accession>
<protein>
    <recommendedName>
        <fullName evidence="1">LysM domain-containing protein</fullName>
    </recommendedName>
</protein>
<comment type="caution">
    <text evidence="2">The sequence shown here is derived from an EMBL/GenBank/DDBJ whole genome shotgun (WGS) entry which is preliminary data.</text>
</comment>
<dbReference type="Pfam" id="PF01476">
    <property type="entry name" value="LysM"/>
    <property type="match status" value="1"/>
</dbReference>
<reference evidence="2 3" key="1">
    <citation type="submission" date="2018-05" db="EMBL/GenBank/DDBJ databases">
        <title>Abyssibacter profundi OUC007T gen. nov., sp. nov, a marine bacterium isolated from seawater of the Mariana Trench.</title>
        <authorList>
            <person name="Zhou S."/>
        </authorList>
    </citation>
    <scope>NUCLEOTIDE SEQUENCE [LARGE SCALE GENOMIC DNA]</scope>
    <source>
        <strain evidence="2 3">OUC007</strain>
    </source>
</reference>
<proteinExistence type="predicted"/>
<dbReference type="Proteomes" id="UP000251800">
    <property type="component" value="Unassembled WGS sequence"/>
</dbReference>
<dbReference type="PROSITE" id="PS51782">
    <property type="entry name" value="LYSM"/>
    <property type="match status" value="1"/>
</dbReference>
<dbReference type="Gene3D" id="3.10.350.10">
    <property type="entry name" value="LysM domain"/>
    <property type="match status" value="1"/>
</dbReference>
<evidence type="ECO:0000259" key="1">
    <source>
        <dbReference type="PROSITE" id="PS51782"/>
    </source>
</evidence>
<dbReference type="EMBL" id="QEQK01000001">
    <property type="protein sequence ID" value="PWN57581.1"/>
    <property type="molecule type" value="Genomic_DNA"/>
</dbReference>
<dbReference type="InterPro" id="IPR018392">
    <property type="entry name" value="LysM"/>
</dbReference>
<dbReference type="OrthoDB" id="370541at2"/>
<sequence length="275" mass="29494">MSGDAVGAVGAAEYPPMHATQVTFRSASRALVVCSSLLWAGCVSTPPAGPGLAVAPTQPATVPVQAIDPTPALDQARRRLREARHRGAQVASAARMLDRAESAAAGGQTLRALRLARRADVLAEVAMNDHFAVLARAEYAELRQRTRLSERQAADMRAAEQAMAAREYRQAYDVLARINQTTRLAELAYRVARGDSLWRIAARPDVYDNGFLWPLIFQANRHQLSSPSDLAVGVELSIPRHPTVEAIYEALVTSGGLGKGQVSIGLPRVAESGPD</sequence>
<organism evidence="2 3">
    <name type="scientific">Abyssibacter profundi</name>
    <dbReference type="NCBI Taxonomy" id="2182787"/>
    <lineage>
        <taxon>Bacteria</taxon>
        <taxon>Pseudomonadati</taxon>
        <taxon>Pseudomonadota</taxon>
        <taxon>Gammaproteobacteria</taxon>
        <taxon>Chromatiales</taxon>
        <taxon>Oceanococcaceae</taxon>
        <taxon>Abyssibacter</taxon>
    </lineage>
</organism>
<evidence type="ECO:0000313" key="2">
    <source>
        <dbReference type="EMBL" id="PWN57581.1"/>
    </source>
</evidence>
<keyword evidence="3" id="KW-1185">Reference proteome</keyword>
<feature type="domain" description="LysM" evidence="1">
    <location>
        <begin position="187"/>
        <end position="238"/>
    </location>
</feature>
<evidence type="ECO:0000313" key="3">
    <source>
        <dbReference type="Proteomes" id="UP000251800"/>
    </source>
</evidence>